<dbReference type="InterPro" id="IPR012334">
    <property type="entry name" value="Pectin_lyas_fold"/>
</dbReference>
<protein>
    <submittedName>
        <fullName evidence="2">Tail spike protein</fullName>
    </submittedName>
</protein>
<sequence>MNILRSFTETVVTTPTDTFPISFEYDEKYDAVHVFLNDVAVEDLGYTVSQVNAVTLKIEPAIPEGTVRIERETDIDKMKYIFDAGALFIDQNVDADFRQIVHSQQEVRDGFIKLRGDVLPLVHGLQEALKQAQEALKQAQEASQSAQEAAEAAAEAAANVTQGIITISSVAALRNTAPRTVYAVIDVLDHSDNGSGLIRYRWIPDITDEDDNGKFIKVSTISEGRWVAQYNGYITPKHYGARGDGTTDDRLPCEASIHRASVDGLVWLVPTKDNYYLNSYTTYAPLQPNYSARILPLLSNTIYAIYGKLSIGTFFDGLDFFVFTDIHQPDDIHTELVYNWHIVGTGVIDFSKSGIRGAVYKNRQGVYSRVSVGVSVEGITFLDGDLPSCITTPIWGSDFIIRKCKFKNLMSSDIHNDDHSTVYGTARSTHVIDCEFEMSTLNGKLNACAVELHNSDSTFKDSIIKDYRATHILAALSTETAYISNIEVCGLRSKIYRNFSILDVWTGATLTDCKVHDNINIVQPFPSDAELIAAGFVPNNVKGAAAFLYTTNDSAIGFDLVQGECYGVEYYNNRHVSLSGNNLASEFKSAIYVYKPIGLGVKLRDNYFSVSRIYESSAGVHDHMSRYNIHDFSFDYSNILDVSKLDRELVFNLWVGKINNSSINIKFDAPINLNRVANLYVADVPNSGNVELAVHEHNSQSIVSAFDVTPALASKSDVYLSYPANVTVHVPNASIGMSDFYMPNIKFGKLLDRGTLPTSMTVGDYVYTGDANSQLRAISTNTSNSTGDYTVRLYLTNRR</sequence>
<name>A0AAU8KYS1_9VIRU</name>
<dbReference type="SUPFAM" id="SSF51126">
    <property type="entry name" value="Pectin lyase-like"/>
    <property type="match status" value="1"/>
</dbReference>
<dbReference type="EMBL" id="PP841139">
    <property type="protein sequence ID" value="XCN27885.1"/>
    <property type="molecule type" value="Genomic_DNA"/>
</dbReference>
<accession>A0AAU8KYS1</accession>
<dbReference type="Gene3D" id="2.160.20.10">
    <property type="entry name" value="Single-stranded right-handed beta-helix, Pectin lyase-like"/>
    <property type="match status" value="1"/>
</dbReference>
<dbReference type="InterPro" id="IPR011050">
    <property type="entry name" value="Pectin_lyase_fold/virulence"/>
</dbReference>
<evidence type="ECO:0000313" key="2">
    <source>
        <dbReference type="EMBL" id="XCN27885.1"/>
    </source>
</evidence>
<keyword evidence="1" id="KW-0175">Coiled coil</keyword>
<gene>
    <name evidence="2" type="ORF">ORXJVWJA_CDS0052</name>
</gene>
<feature type="coiled-coil region" evidence="1">
    <location>
        <begin position="122"/>
        <end position="159"/>
    </location>
</feature>
<evidence type="ECO:0000256" key="1">
    <source>
        <dbReference type="SAM" id="Coils"/>
    </source>
</evidence>
<reference evidence="2" key="1">
    <citation type="submission" date="2024-05" db="EMBL/GenBank/DDBJ databases">
        <title>Complete Genome Sequences of 14 Acinetobacter baumannii phages isolated in Kenya.</title>
        <authorList>
            <person name="Mwai F."/>
            <person name="Kigen C."/>
            <person name="Makobe C."/>
            <person name="Georges M."/>
            <person name="Mutai I."/>
            <person name="Odoyo E."/>
            <person name="Gachoya M."/>
            <person name="Musila L."/>
        </authorList>
    </citation>
    <scope>NUCLEOTIDE SEQUENCE</scope>
</reference>
<organism evidence="2">
    <name type="scientific">Acinetobacter phage vB_Ab_164_KEN_03</name>
    <dbReference type="NCBI Taxonomy" id="3143022"/>
    <lineage>
        <taxon>Viruses</taxon>
    </lineage>
</organism>
<proteinExistence type="predicted"/>